<organism evidence="3 4">
    <name type="scientific">Oxobacter pfennigii</name>
    <dbReference type="NCBI Taxonomy" id="36849"/>
    <lineage>
        <taxon>Bacteria</taxon>
        <taxon>Bacillati</taxon>
        <taxon>Bacillota</taxon>
        <taxon>Clostridia</taxon>
        <taxon>Eubacteriales</taxon>
        <taxon>Clostridiaceae</taxon>
        <taxon>Oxobacter</taxon>
    </lineage>
</organism>
<evidence type="ECO:0000259" key="2">
    <source>
        <dbReference type="PROSITE" id="PS51186"/>
    </source>
</evidence>
<protein>
    <submittedName>
        <fullName evidence="3">Putative N-acetyltransferase YsnE</fullName>
        <ecNumber evidence="3">2.3.1.-</ecNumber>
    </submittedName>
</protein>
<dbReference type="Pfam" id="PF00583">
    <property type="entry name" value="Acetyltransf_1"/>
    <property type="match status" value="1"/>
</dbReference>
<dbReference type="InterPro" id="IPR000182">
    <property type="entry name" value="GNAT_dom"/>
</dbReference>
<keyword evidence="3" id="KW-0012">Acyltransferase</keyword>
<dbReference type="PANTHER" id="PTHR13947">
    <property type="entry name" value="GNAT FAMILY N-ACETYLTRANSFERASE"/>
    <property type="match status" value="1"/>
</dbReference>
<dbReference type="OrthoDB" id="67353at2"/>
<keyword evidence="4" id="KW-1185">Reference proteome</keyword>
<dbReference type="PANTHER" id="PTHR13947:SF37">
    <property type="entry name" value="LD18367P"/>
    <property type="match status" value="1"/>
</dbReference>
<dbReference type="GO" id="GO:0008080">
    <property type="term" value="F:N-acetyltransferase activity"/>
    <property type="evidence" value="ECO:0007669"/>
    <property type="project" value="InterPro"/>
</dbReference>
<sequence length="155" mass="17655">MSLDDLKIIISLEQPDTFDAVNLTGELSEVLKSITGDSGRNSFNPDDVKLKRSVFVVARDSLGNAIGCGALRPIDENIAEVKRMYVRKKHMGCGSKILSYLEDKAREFNYSALWLETRLINNNAVSFYERNGYKRIKNYGKYIDYPQSVCFEKKL</sequence>
<evidence type="ECO:0000313" key="3">
    <source>
        <dbReference type="EMBL" id="KPU42402.1"/>
    </source>
</evidence>
<name>A0A0P8Y7F0_9CLOT</name>
<dbReference type="STRING" id="36849.OXPF_41870"/>
<evidence type="ECO:0000256" key="1">
    <source>
        <dbReference type="ARBA" id="ARBA00022679"/>
    </source>
</evidence>
<dbReference type="InterPro" id="IPR016181">
    <property type="entry name" value="Acyl_CoA_acyltransferase"/>
</dbReference>
<dbReference type="PROSITE" id="PS51186">
    <property type="entry name" value="GNAT"/>
    <property type="match status" value="1"/>
</dbReference>
<evidence type="ECO:0000313" key="4">
    <source>
        <dbReference type="Proteomes" id="UP000050326"/>
    </source>
</evidence>
<dbReference type="EMBL" id="LKET01000068">
    <property type="protein sequence ID" value="KPU42402.1"/>
    <property type="molecule type" value="Genomic_DNA"/>
</dbReference>
<comment type="caution">
    <text evidence="3">The sequence shown here is derived from an EMBL/GenBank/DDBJ whole genome shotgun (WGS) entry which is preliminary data.</text>
</comment>
<reference evidence="3 4" key="1">
    <citation type="submission" date="2015-09" db="EMBL/GenBank/DDBJ databases">
        <title>Genome sequence of Oxobacter pfennigii DSM 3222.</title>
        <authorList>
            <person name="Poehlein A."/>
            <person name="Bengelsdorf F.R."/>
            <person name="Schiel-Bengelsdorf B."/>
            <person name="Duerre P."/>
            <person name="Daniel R."/>
        </authorList>
    </citation>
    <scope>NUCLEOTIDE SEQUENCE [LARGE SCALE GENOMIC DNA]</scope>
    <source>
        <strain evidence="3 4">DSM 3222</strain>
    </source>
</reference>
<dbReference type="Gene3D" id="3.40.630.30">
    <property type="match status" value="1"/>
</dbReference>
<dbReference type="PATRIC" id="fig|36849.3.peg.4423"/>
<dbReference type="SUPFAM" id="SSF55729">
    <property type="entry name" value="Acyl-CoA N-acyltransferases (Nat)"/>
    <property type="match status" value="1"/>
</dbReference>
<feature type="domain" description="N-acetyltransferase" evidence="2">
    <location>
        <begin position="1"/>
        <end position="155"/>
    </location>
</feature>
<dbReference type="InterPro" id="IPR050769">
    <property type="entry name" value="NAT_camello-type"/>
</dbReference>
<dbReference type="AlphaFoldDB" id="A0A0P8Y7F0"/>
<accession>A0A0P8Y7F0</accession>
<gene>
    <name evidence="3" type="primary">ysnE_2</name>
    <name evidence="3" type="ORF">OXPF_41870</name>
</gene>
<dbReference type="CDD" id="cd04301">
    <property type="entry name" value="NAT_SF"/>
    <property type="match status" value="1"/>
</dbReference>
<dbReference type="RefSeq" id="WP_054877273.1">
    <property type="nucleotide sequence ID" value="NZ_LKET01000068.1"/>
</dbReference>
<proteinExistence type="predicted"/>
<keyword evidence="1 3" id="KW-0808">Transferase</keyword>
<dbReference type="Proteomes" id="UP000050326">
    <property type="component" value="Unassembled WGS sequence"/>
</dbReference>
<dbReference type="EC" id="2.3.1.-" evidence="3"/>